<proteinExistence type="predicted"/>
<protein>
    <submittedName>
        <fullName evidence="1">Uncharacterized protein</fullName>
    </submittedName>
</protein>
<gene>
    <name evidence="1" type="ORF">A0U92_03375</name>
</gene>
<dbReference type="EMBL" id="CP014692">
    <property type="protein sequence ID" value="AQS83961.1"/>
    <property type="molecule type" value="Genomic_DNA"/>
</dbReference>
<dbReference type="KEGG" id="aace:A0U92_03375"/>
<name>A0A1U9KDT1_ACEAC</name>
<evidence type="ECO:0000313" key="2">
    <source>
        <dbReference type="Proteomes" id="UP000188937"/>
    </source>
</evidence>
<sequence>MFNNFDTETLESISALIDLSWHDSNAGMFTRDFLESLRLWDESLVCLSRITKLDDSNRKHAGIVFSAYATGRWNADRYEKLISSLTKREDN</sequence>
<dbReference type="RefSeq" id="WP_077811996.1">
    <property type="nucleotide sequence ID" value="NZ_CP014692.1"/>
</dbReference>
<dbReference type="AlphaFoldDB" id="A0A1U9KDT1"/>
<evidence type="ECO:0000313" key="1">
    <source>
        <dbReference type="EMBL" id="AQS83961.1"/>
    </source>
</evidence>
<keyword evidence="2" id="KW-1185">Reference proteome</keyword>
<dbReference type="Proteomes" id="UP000188937">
    <property type="component" value="Chromosome"/>
</dbReference>
<organism evidence="1 2">
    <name type="scientific">Acetobacter aceti</name>
    <dbReference type="NCBI Taxonomy" id="435"/>
    <lineage>
        <taxon>Bacteria</taxon>
        <taxon>Pseudomonadati</taxon>
        <taxon>Pseudomonadota</taxon>
        <taxon>Alphaproteobacteria</taxon>
        <taxon>Acetobacterales</taxon>
        <taxon>Acetobacteraceae</taxon>
        <taxon>Acetobacter</taxon>
        <taxon>Acetobacter subgen. Acetobacter</taxon>
    </lineage>
</organism>
<reference evidence="1 2" key="1">
    <citation type="submission" date="2016-03" db="EMBL/GenBank/DDBJ databases">
        <title>Acetic acid bacteria sequencing.</title>
        <authorList>
            <person name="Brandt J."/>
            <person name="Jakob F."/>
            <person name="Vogel R.F."/>
        </authorList>
    </citation>
    <scope>NUCLEOTIDE SEQUENCE [LARGE SCALE GENOMIC DNA]</scope>
    <source>
        <strain evidence="1 2">TMW2.1153</strain>
    </source>
</reference>
<dbReference type="STRING" id="435.A0U92_03375"/>
<accession>A0A1U9KDT1</accession>